<reference evidence="1 2" key="1">
    <citation type="submission" date="2010-09" db="EMBL/GenBank/DDBJ databases">
        <authorList>
            <person name="Durkin A.S."/>
            <person name="Madupu R."/>
            <person name="Torralba M."/>
            <person name="Gillis M."/>
            <person name="Methe B."/>
            <person name="Sutton G."/>
            <person name="Nelson K.E."/>
        </authorList>
    </citation>
    <scope>NUCLEOTIDE SEQUENCE [LARGE SCALE GENOMIC DNA]</scope>
    <source>
        <strain evidence="1 2">LactinV 01V1-a</strain>
    </source>
</reference>
<dbReference type="SUPFAM" id="SSF63817">
    <property type="entry name" value="Sortase"/>
    <property type="match status" value="1"/>
</dbReference>
<evidence type="ECO:0008006" key="3">
    <source>
        <dbReference type="Google" id="ProtNLM"/>
    </source>
</evidence>
<protein>
    <recommendedName>
        <fullName evidence="3">Sortase family protein</fullName>
    </recommendedName>
</protein>
<dbReference type="Proteomes" id="UP000003648">
    <property type="component" value="Unassembled WGS sequence"/>
</dbReference>
<accession>E1NRX2</accession>
<evidence type="ECO:0000313" key="2">
    <source>
        <dbReference type="Proteomes" id="UP000003648"/>
    </source>
</evidence>
<gene>
    <name evidence="1" type="ORF">HMPREF9211_0899</name>
</gene>
<dbReference type="AlphaFoldDB" id="E1NRX2"/>
<organism evidence="1 2">
    <name type="scientific">Lactobacillus iners LactinV 01V1-a</name>
    <dbReference type="NCBI Taxonomy" id="879297"/>
    <lineage>
        <taxon>Bacteria</taxon>
        <taxon>Bacillati</taxon>
        <taxon>Bacillota</taxon>
        <taxon>Bacilli</taxon>
        <taxon>Lactobacillales</taxon>
        <taxon>Lactobacillaceae</taxon>
        <taxon>Lactobacillus</taxon>
    </lineage>
</organism>
<name>E1NRX2_9LACO</name>
<evidence type="ECO:0000313" key="1">
    <source>
        <dbReference type="EMBL" id="EFO71149.1"/>
    </source>
</evidence>
<sequence length="58" mass="6695">MKKKVPPTAVWLVDDTRKNIVTLITCADWGANRWAIRGSLIKTVKATDEKLRIFKLRQ</sequence>
<dbReference type="EMBL" id="AEHQ01000029">
    <property type="protein sequence ID" value="EFO71149.1"/>
    <property type="molecule type" value="Genomic_DNA"/>
</dbReference>
<proteinExistence type="predicted"/>
<comment type="caution">
    <text evidence="1">The sequence shown here is derived from an EMBL/GenBank/DDBJ whole genome shotgun (WGS) entry which is preliminary data.</text>
</comment>
<dbReference type="Gene3D" id="2.40.260.10">
    <property type="entry name" value="Sortase"/>
    <property type="match status" value="1"/>
</dbReference>
<dbReference type="InterPro" id="IPR023365">
    <property type="entry name" value="Sortase_dom-sf"/>
</dbReference>